<dbReference type="InterPro" id="IPR022147">
    <property type="entry name" value="GSIII_N"/>
</dbReference>
<dbReference type="InterPro" id="IPR040577">
    <property type="entry name" value="Gln-synt_C"/>
</dbReference>
<dbReference type="GO" id="GO:0004356">
    <property type="term" value="F:glutamine synthetase activity"/>
    <property type="evidence" value="ECO:0007669"/>
    <property type="project" value="InterPro"/>
</dbReference>
<dbReference type="PROSITE" id="PS51987">
    <property type="entry name" value="GS_CATALYTIC"/>
    <property type="match status" value="1"/>
</dbReference>
<evidence type="ECO:0000256" key="1">
    <source>
        <dbReference type="PROSITE-ProRule" id="PRU01330"/>
    </source>
</evidence>
<dbReference type="InterPro" id="IPR008146">
    <property type="entry name" value="Gln_synth_cat_dom"/>
</dbReference>
<protein>
    <submittedName>
        <fullName evidence="5">Glutamine synthetase</fullName>
    </submittedName>
</protein>
<comment type="caution">
    <text evidence="5">The sequence shown here is derived from an EMBL/GenBank/DDBJ whole genome shotgun (WGS) entry which is preliminary data.</text>
</comment>
<dbReference type="PANTHER" id="PTHR42974">
    <property type="entry name" value="GLUTAMINE SYNTHETASE"/>
    <property type="match status" value="1"/>
</dbReference>
<dbReference type="SUPFAM" id="SSF55931">
    <property type="entry name" value="Glutamine synthetase/guanido kinase"/>
    <property type="match status" value="1"/>
</dbReference>
<proteinExistence type="inferred from homology"/>
<dbReference type="Proteomes" id="UP001431209">
    <property type="component" value="Unassembled WGS sequence"/>
</dbReference>
<dbReference type="AlphaFoldDB" id="A0AAW2ZB17"/>
<dbReference type="PANTHER" id="PTHR42974:SF1">
    <property type="entry name" value="TYPE-3 GLUTAMINE SYNTHETASE"/>
    <property type="match status" value="1"/>
</dbReference>
<dbReference type="InterPro" id="IPR008147">
    <property type="entry name" value="Gln_synt_N"/>
</dbReference>
<dbReference type="EMBL" id="JAOPGA020001222">
    <property type="protein sequence ID" value="KAL0486346.1"/>
    <property type="molecule type" value="Genomic_DNA"/>
</dbReference>
<dbReference type="InterPro" id="IPR027303">
    <property type="entry name" value="Gln_synth_gly_rich_site"/>
</dbReference>
<feature type="domain" description="GS catalytic" evidence="4">
    <location>
        <begin position="196"/>
        <end position="632"/>
    </location>
</feature>
<evidence type="ECO:0000313" key="6">
    <source>
        <dbReference type="Proteomes" id="UP001431209"/>
    </source>
</evidence>
<dbReference type="GO" id="GO:0006542">
    <property type="term" value="P:glutamine biosynthetic process"/>
    <property type="evidence" value="ECO:0007669"/>
    <property type="project" value="InterPro"/>
</dbReference>
<comment type="similarity">
    <text evidence="1 2">Belongs to the glutamine synthetase family.</text>
</comment>
<dbReference type="SMART" id="SM01230">
    <property type="entry name" value="Gln-synt_C"/>
    <property type="match status" value="1"/>
</dbReference>
<dbReference type="PROSITE" id="PS51986">
    <property type="entry name" value="GS_BETA_GRASP"/>
    <property type="match status" value="1"/>
</dbReference>
<dbReference type="InterPro" id="IPR052725">
    <property type="entry name" value="GS_Type-3"/>
</dbReference>
<dbReference type="Gene3D" id="1.20.120.1560">
    <property type="match status" value="1"/>
</dbReference>
<reference evidence="5 6" key="1">
    <citation type="submission" date="2024-03" db="EMBL/GenBank/DDBJ databases">
        <title>The Acrasis kona genome and developmental transcriptomes reveal deep origins of eukaryotic multicellular pathways.</title>
        <authorList>
            <person name="Sheikh S."/>
            <person name="Fu C.-J."/>
            <person name="Brown M.W."/>
            <person name="Baldauf S.L."/>
        </authorList>
    </citation>
    <scope>NUCLEOTIDE SEQUENCE [LARGE SCALE GENOMIC DNA]</scope>
    <source>
        <strain evidence="5 6">ATCC MYA-3509</strain>
    </source>
</reference>
<evidence type="ECO:0000259" key="3">
    <source>
        <dbReference type="PROSITE" id="PS51986"/>
    </source>
</evidence>
<evidence type="ECO:0000256" key="2">
    <source>
        <dbReference type="RuleBase" id="RU000384"/>
    </source>
</evidence>
<feature type="domain" description="GS beta-grasp" evidence="3">
    <location>
        <begin position="88"/>
        <end position="184"/>
    </location>
</feature>
<dbReference type="Gene3D" id="3.30.590.10">
    <property type="entry name" value="Glutamine synthetase/guanido kinase, catalytic domain"/>
    <property type="match status" value="1"/>
</dbReference>
<dbReference type="PROSITE" id="PS00181">
    <property type="entry name" value="GLNA_ATP"/>
    <property type="match status" value="1"/>
</dbReference>
<organism evidence="5 6">
    <name type="scientific">Acrasis kona</name>
    <dbReference type="NCBI Taxonomy" id="1008807"/>
    <lineage>
        <taxon>Eukaryota</taxon>
        <taxon>Discoba</taxon>
        <taxon>Heterolobosea</taxon>
        <taxon>Tetramitia</taxon>
        <taxon>Eutetramitia</taxon>
        <taxon>Acrasidae</taxon>
        <taxon>Acrasis</taxon>
    </lineage>
</organism>
<name>A0AAW2ZB17_9EUKA</name>
<evidence type="ECO:0000313" key="5">
    <source>
        <dbReference type="EMBL" id="KAL0486346.1"/>
    </source>
</evidence>
<dbReference type="Pfam" id="PF12437">
    <property type="entry name" value="GSIII_N"/>
    <property type="match status" value="1"/>
</dbReference>
<gene>
    <name evidence="5" type="ORF">AKO1_002010</name>
</gene>
<evidence type="ECO:0000259" key="4">
    <source>
        <dbReference type="PROSITE" id="PS51987"/>
    </source>
</evidence>
<dbReference type="Pfam" id="PF18318">
    <property type="entry name" value="Gln-synt_C-ter"/>
    <property type="match status" value="1"/>
</dbReference>
<dbReference type="Pfam" id="PF00120">
    <property type="entry name" value="Gln-synt_C"/>
    <property type="match status" value="1"/>
</dbReference>
<sequence length="738" mass="82282">MALLAQRLKAIQDLTKKEPIASVGQLNPKVDEIFEEDVFGDAQIKAKLHRSTYEHFRKSLDTGAPLSREVADQIATAMKDWAISKGATHFTHWFQPLNGLTAEKHDSFINFVGSTYNRSLNMNFSGGQLIQGEPDASSFPSGGIRSTFEARGYTAWDMSSPSFIRSSPQGKWLVIPTAFCSWTGEALDLKTPLLKSNEAISRSTVRLLNLIRKDNKTTSAASSLGVEQEFFCIDRGFFEARPDLQMTGRTLLGAKPARGQEMDDHYFGHMDKRILSFIQDCEWSLWKLGVPVTTRHNEVAPSQYEIAPIFENISVASDHNLLTMQVLIDKAKEHGLAVLFHEKPFEGVNGSGKHHNWSIGTNTGENMIDPGHSPLENVQFLLFLAATIRSVSLFGDLLRVSIASPANDFRLGANEAPPAIISVYVGDLLAKVIDELTTQDAEEKGVDPNAVPRGPSHLQLGVTALPAIPKDQSDRNRTSSFAFTGNKFEFRAAGSSASPARSSMVINTIVAESIETICDEIEASLNKGEELSSILHSVVVKTLKEHKRAVFNGNGYTQEWVEEAARRGLPNLRSAPDAIKELLAEKNIQLFERMKVLSRTELTAHQTIYYEEYVKTINIEARCLHNIVVTSVLPAALEYKKTLKDALDVDIPVQAEYLKNMNDLITKLLEHSNQLKSSVQDAEEKFDDEQLHEHSIFMRDVILNKAMVNVRSVCDQLEEIVDNKLWPVAKYSEILYRK</sequence>
<keyword evidence="6" id="KW-1185">Reference proteome</keyword>
<accession>A0AAW2ZB17</accession>
<dbReference type="InterPro" id="IPR014746">
    <property type="entry name" value="Gln_synth/guanido_kin_cat_dom"/>
</dbReference>